<dbReference type="AlphaFoldDB" id="A0A345RPY0"/>
<dbReference type="InterPro" id="IPR013024">
    <property type="entry name" value="GGCT-like"/>
</dbReference>
<evidence type="ECO:0000259" key="1">
    <source>
        <dbReference type="Pfam" id="PF06094"/>
    </source>
</evidence>
<organism evidence="2 3">
    <name type="scientific">Pseudomonas kribbensis</name>
    <dbReference type="NCBI Taxonomy" id="1628086"/>
    <lineage>
        <taxon>Bacteria</taxon>
        <taxon>Pseudomonadati</taxon>
        <taxon>Pseudomonadota</taxon>
        <taxon>Gammaproteobacteria</taxon>
        <taxon>Pseudomonadales</taxon>
        <taxon>Pseudomonadaceae</taxon>
        <taxon>Pseudomonas</taxon>
    </lineage>
</organism>
<evidence type="ECO:0000313" key="2">
    <source>
        <dbReference type="EMBL" id="AXI61346.1"/>
    </source>
</evidence>
<dbReference type="Gene3D" id="3.10.490.10">
    <property type="entry name" value="Gamma-glutamyl cyclotransferase-like"/>
    <property type="match status" value="1"/>
</dbReference>
<dbReference type="RefSeq" id="WP_114882582.1">
    <property type="nucleotide sequence ID" value="NZ_CP029608.1"/>
</dbReference>
<dbReference type="SUPFAM" id="SSF110857">
    <property type="entry name" value="Gamma-glutamyl cyclotransferase-like"/>
    <property type="match status" value="1"/>
</dbReference>
<dbReference type="Proteomes" id="UP000253720">
    <property type="component" value="Chromosome"/>
</dbReference>
<protein>
    <recommendedName>
        <fullName evidence="1">Gamma-glutamylcyclotransferase AIG2-like domain-containing protein</fullName>
    </recommendedName>
</protein>
<proteinExistence type="predicted"/>
<dbReference type="CDD" id="cd06661">
    <property type="entry name" value="GGCT_like"/>
    <property type="match status" value="1"/>
</dbReference>
<feature type="domain" description="Gamma-glutamylcyclotransferase AIG2-like" evidence="1">
    <location>
        <begin position="4"/>
        <end position="106"/>
    </location>
</feature>
<dbReference type="EMBL" id="CP029608">
    <property type="protein sequence ID" value="AXI61346.1"/>
    <property type="molecule type" value="Genomic_DNA"/>
</dbReference>
<dbReference type="KEGG" id="pke:DLD99_12960"/>
<sequence length="107" mass="11718">MERLFVYGTLGPGRPNEHVMLNIGGTWQAASLKGRLSHAGWGAAMGFPGLVIADDGEVIEGFVFSSENFQQHWAALDEFEGAEYQRVLTKVTLDDGTATDAWVYALR</sequence>
<gene>
    <name evidence="2" type="ORF">DLD99_12960</name>
</gene>
<evidence type="ECO:0000313" key="3">
    <source>
        <dbReference type="Proteomes" id="UP000253720"/>
    </source>
</evidence>
<dbReference type="InterPro" id="IPR036568">
    <property type="entry name" value="GGCT-like_sf"/>
</dbReference>
<dbReference type="InterPro" id="IPR009288">
    <property type="entry name" value="AIG2-like_dom"/>
</dbReference>
<reference evidence="2 3" key="1">
    <citation type="submission" date="2018-05" db="EMBL/GenBank/DDBJ databases">
        <title>Complete genome sequence of Pseudomonas kribbensis 46-2(T).</title>
        <authorList>
            <person name="Jeong H."/>
            <person name="Lee S.-G."/>
            <person name="Rha E."/>
            <person name="Kim H."/>
        </authorList>
    </citation>
    <scope>NUCLEOTIDE SEQUENCE [LARGE SCALE GENOMIC DNA]</scope>
    <source>
        <strain evidence="2 3">46-2</strain>
    </source>
</reference>
<dbReference type="Pfam" id="PF06094">
    <property type="entry name" value="GGACT"/>
    <property type="match status" value="1"/>
</dbReference>
<accession>A0A345RPY0</accession>
<name>A0A345RPY0_9PSED</name>
<keyword evidence="3" id="KW-1185">Reference proteome</keyword>